<sequence length="90" mass="10716">MKLILMMTTRIMKTRHPPKSLYSNKILLQPEDQEGKFESLLVEYSVVFKLDLDALSVAWDKAWPDDHKSTYVKHFSDSTEVGWCWKLRWK</sequence>
<organism evidence="1 2">
    <name type="scientific">Prunus armeniaca</name>
    <name type="common">Apricot</name>
    <name type="synonym">Armeniaca vulgaris</name>
    <dbReference type="NCBI Taxonomy" id="36596"/>
    <lineage>
        <taxon>Eukaryota</taxon>
        <taxon>Viridiplantae</taxon>
        <taxon>Streptophyta</taxon>
        <taxon>Embryophyta</taxon>
        <taxon>Tracheophyta</taxon>
        <taxon>Spermatophyta</taxon>
        <taxon>Magnoliopsida</taxon>
        <taxon>eudicotyledons</taxon>
        <taxon>Gunneridae</taxon>
        <taxon>Pentapetalae</taxon>
        <taxon>rosids</taxon>
        <taxon>fabids</taxon>
        <taxon>Rosales</taxon>
        <taxon>Rosaceae</taxon>
        <taxon>Amygdaloideae</taxon>
        <taxon>Amygdaleae</taxon>
        <taxon>Prunus</taxon>
    </lineage>
</organism>
<name>A0A6J5TTB6_PRUAR</name>
<gene>
    <name evidence="1" type="ORF">CURHAP_LOCUS7853</name>
</gene>
<evidence type="ECO:0000313" key="2">
    <source>
        <dbReference type="Proteomes" id="UP000507222"/>
    </source>
</evidence>
<protein>
    <submittedName>
        <fullName evidence="1">Uncharacterized protein</fullName>
    </submittedName>
</protein>
<dbReference type="EMBL" id="CAEKDK010000001">
    <property type="protein sequence ID" value="CAB4265678.1"/>
    <property type="molecule type" value="Genomic_DNA"/>
</dbReference>
<dbReference type="Proteomes" id="UP000507222">
    <property type="component" value="Unassembled WGS sequence"/>
</dbReference>
<proteinExistence type="predicted"/>
<reference evidence="1 2" key="1">
    <citation type="submission" date="2020-05" db="EMBL/GenBank/DDBJ databases">
        <authorList>
            <person name="Campoy J."/>
            <person name="Schneeberger K."/>
            <person name="Spophaly S."/>
        </authorList>
    </citation>
    <scope>NUCLEOTIDE SEQUENCE [LARGE SCALE GENOMIC DNA]</scope>
    <source>
        <strain evidence="1">PruArmRojPasFocal</strain>
    </source>
</reference>
<evidence type="ECO:0000313" key="1">
    <source>
        <dbReference type="EMBL" id="CAB4265678.1"/>
    </source>
</evidence>
<accession>A0A6J5TTB6</accession>
<dbReference type="AlphaFoldDB" id="A0A6J5TTB6"/>